<organism evidence="9 10">
    <name type="scientific">Rhodococcus artemisiae</name>
    <dbReference type="NCBI Taxonomy" id="714159"/>
    <lineage>
        <taxon>Bacteria</taxon>
        <taxon>Bacillati</taxon>
        <taxon>Actinomycetota</taxon>
        <taxon>Actinomycetes</taxon>
        <taxon>Mycobacteriales</taxon>
        <taxon>Nocardiaceae</taxon>
        <taxon>Rhodococcus</taxon>
    </lineage>
</organism>
<accession>A0ABU7LCB2</accession>
<dbReference type="InterPro" id="IPR051269">
    <property type="entry name" value="Fe-S_cluster_ET"/>
</dbReference>
<keyword evidence="3 8" id="KW-0479">Metal-binding</keyword>
<dbReference type="PANTHER" id="PTHR36923:SF3">
    <property type="entry name" value="FERREDOXIN"/>
    <property type="match status" value="1"/>
</dbReference>
<keyword evidence="10" id="KW-1185">Reference proteome</keyword>
<evidence type="ECO:0000256" key="5">
    <source>
        <dbReference type="ARBA" id="ARBA00023004"/>
    </source>
</evidence>
<keyword evidence="6 8" id="KW-0411">Iron-sulfur</keyword>
<dbReference type="PRINTS" id="PR00352">
    <property type="entry name" value="3FE4SFRDOXIN"/>
</dbReference>
<proteinExistence type="predicted"/>
<evidence type="ECO:0000256" key="7">
    <source>
        <dbReference type="ARBA" id="ARBA00023291"/>
    </source>
</evidence>
<name>A0ABU7LCB2_9NOCA</name>
<protein>
    <recommendedName>
        <fullName evidence="8">Ferredoxin</fullName>
    </recommendedName>
</protein>
<comment type="function">
    <text evidence="8">Ferredoxins are iron-sulfur proteins that transfer electrons in a wide variety of metabolic reactions.</text>
</comment>
<keyword evidence="7" id="KW-0003">3Fe-4S</keyword>
<evidence type="ECO:0000313" key="10">
    <source>
        <dbReference type="Proteomes" id="UP001336020"/>
    </source>
</evidence>
<dbReference type="Proteomes" id="UP001336020">
    <property type="component" value="Unassembled WGS sequence"/>
</dbReference>
<keyword evidence="5 8" id="KW-0408">Iron</keyword>
<evidence type="ECO:0000256" key="1">
    <source>
        <dbReference type="ARBA" id="ARBA00001927"/>
    </source>
</evidence>
<dbReference type="RefSeq" id="WP_054714149.1">
    <property type="nucleotide sequence ID" value="NZ_JAUTXY010000006.1"/>
</dbReference>
<dbReference type="Pfam" id="PF13370">
    <property type="entry name" value="Fer4_13"/>
    <property type="match status" value="1"/>
</dbReference>
<reference evidence="9 10" key="1">
    <citation type="submission" date="2023-07" db="EMBL/GenBank/DDBJ databases">
        <authorList>
            <person name="Girao M."/>
            <person name="Carvalho M.F."/>
        </authorList>
    </citation>
    <scope>NUCLEOTIDE SEQUENCE [LARGE SCALE GENOMIC DNA]</scope>
    <source>
        <strain evidence="9 10">YIM65754</strain>
    </source>
</reference>
<dbReference type="SUPFAM" id="SSF54862">
    <property type="entry name" value="4Fe-4S ferredoxins"/>
    <property type="match status" value="1"/>
</dbReference>
<sequence>MDVEVDFDRCEANGVCVGIAPEVFDLNDDDELIVVHPTPAGSEDLVRDAIAQCPRAALSEVR</sequence>
<evidence type="ECO:0000256" key="3">
    <source>
        <dbReference type="ARBA" id="ARBA00022723"/>
    </source>
</evidence>
<dbReference type="InterPro" id="IPR001080">
    <property type="entry name" value="3Fe4S_ferredoxin"/>
</dbReference>
<evidence type="ECO:0000256" key="4">
    <source>
        <dbReference type="ARBA" id="ARBA00022982"/>
    </source>
</evidence>
<comment type="cofactor">
    <cofactor evidence="1">
        <name>[3Fe-4S] cluster</name>
        <dbReference type="ChEBI" id="CHEBI:21137"/>
    </cofactor>
</comment>
<evidence type="ECO:0000313" key="9">
    <source>
        <dbReference type="EMBL" id="MEE2058912.1"/>
    </source>
</evidence>
<keyword evidence="4 8" id="KW-0249">Electron transport</keyword>
<comment type="caution">
    <text evidence="9">The sequence shown here is derived from an EMBL/GenBank/DDBJ whole genome shotgun (WGS) entry which is preliminary data.</text>
</comment>
<evidence type="ECO:0000256" key="6">
    <source>
        <dbReference type="ARBA" id="ARBA00023014"/>
    </source>
</evidence>
<gene>
    <name evidence="9" type="ORF">Q7514_15430</name>
</gene>
<dbReference type="EMBL" id="JAUTXY010000006">
    <property type="protein sequence ID" value="MEE2058912.1"/>
    <property type="molecule type" value="Genomic_DNA"/>
</dbReference>
<dbReference type="PANTHER" id="PTHR36923">
    <property type="entry name" value="FERREDOXIN"/>
    <property type="match status" value="1"/>
</dbReference>
<keyword evidence="2 8" id="KW-0813">Transport</keyword>
<evidence type="ECO:0000256" key="8">
    <source>
        <dbReference type="RuleBase" id="RU368020"/>
    </source>
</evidence>
<dbReference type="Gene3D" id="3.30.70.20">
    <property type="match status" value="1"/>
</dbReference>
<evidence type="ECO:0000256" key="2">
    <source>
        <dbReference type="ARBA" id="ARBA00022448"/>
    </source>
</evidence>